<evidence type="ECO:0000256" key="2">
    <source>
        <dbReference type="SAM" id="MobiDB-lite"/>
    </source>
</evidence>
<gene>
    <name evidence="3" type="primary">gag</name>
</gene>
<dbReference type="AlphaFoldDB" id="D7QZ93"/>
<keyword evidence="1" id="KW-0175">Coiled coil</keyword>
<feature type="compositionally biased region" description="Low complexity" evidence="2">
    <location>
        <begin position="337"/>
        <end position="351"/>
    </location>
</feature>
<feature type="compositionally biased region" description="Polar residues" evidence="2">
    <location>
        <begin position="359"/>
        <end position="375"/>
    </location>
</feature>
<protein>
    <submittedName>
        <fullName evidence="3">Gag protein</fullName>
    </submittedName>
</protein>
<evidence type="ECO:0000313" key="3">
    <source>
        <dbReference type="EMBL" id="ADI57926.1"/>
    </source>
</evidence>
<feature type="compositionally biased region" description="Basic and acidic residues" evidence="2">
    <location>
        <begin position="301"/>
        <end position="324"/>
    </location>
</feature>
<organism evidence="3">
    <name type="scientific">Drosophila melanogaster</name>
    <name type="common">Fruit fly</name>
    <dbReference type="NCBI Taxonomy" id="7227"/>
    <lineage>
        <taxon>Eukaryota</taxon>
        <taxon>Metazoa</taxon>
        <taxon>Ecdysozoa</taxon>
        <taxon>Arthropoda</taxon>
        <taxon>Hexapoda</taxon>
        <taxon>Insecta</taxon>
        <taxon>Pterygota</taxon>
        <taxon>Neoptera</taxon>
        <taxon>Endopterygota</taxon>
        <taxon>Diptera</taxon>
        <taxon>Brachycera</taxon>
        <taxon>Muscomorpha</taxon>
        <taxon>Ephydroidea</taxon>
        <taxon>Drosophilidae</taxon>
        <taxon>Drosophila</taxon>
        <taxon>Sophophora</taxon>
    </lineage>
</organism>
<dbReference type="EMBL" id="HM015922">
    <property type="protein sequence ID" value="ADI57926.1"/>
    <property type="molecule type" value="Genomic_DNA"/>
</dbReference>
<evidence type="ECO:0000256" key="1">
    <source>
        <dbReference type="SAM" id="Coils"/>
    </source>
</evidence>
<reference evidence="3" key="1">
    <citation type="journal article" date="2010" name="Mol. Genet. Genomics">
        <title>Amplification of "defective" retrotransposon gtwin in D. melanogaster strain carrying large complex chromosomal aberration.</title>
        <authorList>
            <person name="Stefanov Y.E."/>
            <person name="Glukhov I.A."/>
            <person name="Kotnova A.P."/>
            <person name="Salenko V.B."/>
            <person name="Pasyukova E.G."/>
            <person name="Lyubomirskaya N.V."/>
            <person name="Ilyin Y.V."/>
        </authorList>
    </citation>
    <scope>NUCLEOTIDE SEQUENCE</scope>
</reference>
<sequence>MSWTAYRDIKVERGSDDEFDLEPVGFCPNTTNSTAAMDAAQLQAIIAGAVNQALTEQENRLKRDFQAQLDEVKQQMQHLRVEAPQVETYQKITAGPEVRCDIKLDIVKTLPDFSGEQDDYVSWRQSAVDAYEIFKRYNGSEAHYQAVSIIRNKIRGPARGLLVAHNTVLNFDAIIARLDCTYADKTSLRVLRQGLDTVRQGELSLMQYYDDVEKRLTLITNKIVMTHEPDSAILFNNEVREDALHAFIAGLRKPLRAIVLPAQPKDLPSALALARESEATIERTNFAATYAKALEDKAITYEHRKDRNHSREPHGRYSRAEDSQGKNPHFYKKQGGQNNSAQNNNSYRNQSPEPMELGSTVTQRRQPTSFGSGQPASVKAEGARGQKRFGSARMTGQRRQRVQNTIQQADDKNDSEYDGAAGAAVTEIDDESDENDQINFLGSAPDCRSLNASSMGGNWEF</sequence>
<feature type="coiled-coil region" evidence="1">
    <location>
        <begin position="51"/>
        <end position="82"/>
    </location>
</feature>
<feature type="region of interest" description="Disordered" evidence="2">
    <location>
        <begin position="301"/>
        <end position="400"/>
    </location>
</feature>
<accession>D7QZ93</accession>
<name>D7QZ93_DROME</name>
<proteinExistence type="predicted"/>